<protein>
    <submittedName>
        <fullName evidence="1">Uncharacterized protein</fullName>
    </submittedName>
</protein>
<accession>A0ABW4XNL0</accession>
<gene>
    <name evidence="1" type="ORF">ACFSJ3_08675</name>
</gene>
<evidence type="ECO:0000313" key="2">
    <source>
        <dbReference type="Proteomes" id="UP001597380"/>
    </source>
</evidence>
<dbReference type="EMBL" id="JBHUHT010000011">
    <property type="protein sequence ID" value="MFD2096056.1"/>
    <property type="molecule type" value="Genomic_DNA"/>
</dbReference>
<name>A0ABW4XNL0_9GAMM</name>
<keyword evidence="2" id="KW-1185">Reference proteome</keyword>
<sequence>MRSQFRAINADNGQAVEVEIFADNHRHGYTPTEGNSYLTLEGSGHWFAMLGNRRVAQGELADGQFELIFSEGREPHINFHK</sequence>
<dbReference type="Proteomes" id="UP001597380">
    <property type="component" value="Unassembled WGS sequence"/>
</dbReference>
<evidence type="ECO:0000313" key="1">
    <source>
        <dbReference type="EMBL" id="MFD2096056.1"/>
    </source>
</evidence>
<comment type="caution">
    <text evidence="1">The sequence shown here is derived from an EMBL/GenBank/DDBJ whole genome shotgun (WGS) entry which is preliminary data.</text>
</comment>
<dbReference type="RefSeq" id="WP_345341021.1">
    <property type="nucleotide sequence ID" value="NZ_BAABLI010000017.1"/>
</dbReference>
<proteinExistence type="predicted"/>
<organism evidence="1 2">
    <name type="scientific">Corallincola platygyrae</name>
    <dbReference type="NCBI Taxonomy" id="1193278"/>
    <lineage>
        <taxon>Bacteria</taxon>
        <taxon>Pseudomonadati</taxon>
        <taxon>Pseudomonadota</taxon>
        <taxon>Gammaproteobacteria</taxon>
        <taxon>Alteromonadales</taxon>
        <taxon>Psychromonadaceae</taxon>
        <taxon>Corallincola</taxon>
    </lineage>
</organism>
<reference evidence="2" key="1">
    <citation type="journal article" date="2019" name="Int. J. Syst. Evol. Microbiol.">
        <title>The Global Catalogue of Microorganisms (GCM) 10K type strain sequencing project: providing services to taxonomists for standard genome sequencing and annotation.</title>
        <authorList>
            <consortium name="The Broad Institute Genomics Platform"/>
            <consortium name="The Broad Institute Genome Sequencing Center for Infectious Disease"/>
            <person name="Wu L."/>
            <person name="Ma J."/>
        </authorList>
    </citation>
    <scope>NUCLEOTIDE SEQUENCE [LARGE SCALE GENOMIC DNA]</scope>
    <source>
        <strain evidence="2">CGMCC 1.10992</strain>
    </source>
</reference>